<reference evidence="1 2" key="1">
    <citation type="journal article" date="2010" name="BMC Genomics">
        <title>Genome sequence of the pattern forming Paenibacillus vortex bacterium reveals potential for thriving in complex environments.</title>
        <authorList>
            <person name="Sirota-Madi A."/>
            <person name="Olender T."/>
            <person name="Helman Y."/>
            <person name="Ingham C."/>
            <person name="Brainis I."/>
            <person name="Roth D."/>
            <person name="Hagi E."/>
            <person name="Brodsky L."/>
            <person name="Leshkowitz D."/>
            <person name="Galatenko V."/>
            <person name="Nikolaev V."/>
            <person name="Mugasimangalam R.C."/>
            <person name="Bransburg-Zabary S."/>
            <person name="Gutnick D.L."/>
            <person name="Lancet D."/>
            <person name="Ben-Jacob E."/>
        </authorList>
    </citation>
    <scope>NUCLEOTIDE SEQUENCE [LARGE SCALE GENOMIC DNA]</scope>
    <source>
        <strain evidence="1 2">V453</strain>
    </source>
</reference>
<dbReference type="KEGG" id="pvo:PVOR_20319"/>
<sequence>MTDLKPYAYIEAEPLPIGVIPGRVTELQRVSRIVKLLPRVAKGDCHAT</sequence>
<proteinExistence type="predicted"/>
<accession>A0A2R9SQN5</accession>
<dbReference type="RefSeq" id="WP_006210885.1">
    <property type="nucleotide sequence ID" value="NZ_ADHJ01000037.1"/>
</dbReference>
<name>A0A2R9SQN5_9BACL</name>
<gene>
    <name evidence="1" type="ORF">PVOR_20319</name>
</gene>
<evidence type="ECO:0000313" key="2">
    <source>
        <dbReference type="Proteomes" id="UP000003094"/>
    </source>
</evidence>
<dbReference type="Proteomes" id="UP000003094">
    <property type="component" value="Unassembled WGS sequence"/>
</dbReference>
<dbReference type="EMBL" id="ADHJ01000037">
    <property type="protein sequence ID" value="EFU39684.1"/>
    <property type="molecule type" value="Genomic_DNA"/>
</dbReference>
<dbReference type="AlphaFoldDB" id="A0A2R9SQN5"/>
<evidence type="ECO:0000313" key="1">
    <source>
        <dbReference type="EMBL" id="EFU39684.1"/>
    </source>
</evidence>
<keyword evidence="2" id="KW-1185">Reference proteome</keyword>
<comment type="caution">
    <text evidence="1">The sequence shown here is derived from an EMBL/GenBank/DDBJ whole genome shotgun (WGS) entry which is preliminary data.</text>
</comment>
<organism evidence="1 2">
    <name type="scientific">Paenibacillus vortex V453</name>
    <dbReference type="NCBI Taxonomy" id="715225"/>
    <lineage>
        <taxon>Bacteria</taxon>
        <taxon>Bacillati</taxon>
        <taxon>Bacillota</taxon>
        <taxon>Bacilli</taxon>
        <taxon>Bacillales</taxon>
        <taxon>Paenibacillaceae</taxon>
        <taxon>Paenibacillus</taxon>
    </lineage>
</organism>
<protein>
    <submittedName>
        <fullName evidence="1">Uncharacterized protein</fullName>
    </submittedName>
</protein>